<dbReference type="SMART" id="SM00028">
    <property type="entry name" value="TPR"/>
    <property type="match status" value="3"/>
</dbReference>
<dbReference type="KEGG" id="taz:TREAZ_1242"/>
<protein>
    <submittedName>
        <fullName evidence="2">Tetratricopeptide repeat domain protein</fullName>
    </submittedName>
</protein>
<dbReference type="InParanoid" id="F5Y6M8"/>
<sequence length="223" mass="24394">MWERSSGIILIILVILTKMLTSSCSMNKPSEDDLLLYARASSVYQEARYAEAAELLSKIEGFSPALTLKGKALFFSGDDGAAEKCLRRALRLYPNGAEAGIYLARLLREKGETEEALKLTENMLSGDPQNVRALRLASELAKDRGPSGEASASAFLDRAIEASVETSLVFLDRAKLRWTNGNRQGAMEDLKKARELLPYDSPLMRSIKTIESAISNATGENAS</sequence>
<dbReference type="AlphaFoldDB" id="F5Y6M8"/>
<keyword evidence="3" id="KW-1185">Reference proteome</keyword>
<dbReference type="PROSITE" id="PS50005">
    <property type="entry name" value="TPR"/>
    <property type="match status" value="1"/>
</dbReference>
<dbReference type="EMBL" id="CP001841">
    <property type="protein sequence ID" value="AEF81839.1"/>
    <property type="molecule type" value="Genomic_DNA"/>
</dbReference>
<dbReference type="STRING" id="545695.TREAZ_1242"/>
<proteinExistence type="predicted"/>
<gene>
    <name evidence="2" type="ordered locus">TREAZ_1242</name>
</gene>
<dbReference type="SUPFAM" id="SSF48452">
    <property type="entry name" value="TPR-like"/>
    <property type="match status" value="1"/>
</dbReference>
<dbReference type="Gene3D" id="1.25.40.10">
    <property type="entry name" value="Tetratricopeptide repeat domain"/>
    <property type="match status" value="1"/>
</dbReference>
<dbReference type="HOGENOM" id="CLU_1239690_0_0_12"/>
<dbReference type="OrthoDB" id="508816at2"/>
<organism evidence="2 3">
    <name type="scientific">Leadbettera azotonutricia (strain ATCC BAA-888 / DSM 13862 / ZAS-9)</name>
    <name type="common">Treponema azotonutricium</name>
    <dbReference type="NCBI Taxonomy" id="545695"/>
    <lineage>
        <taxon>Bacteria</taxon>
        <taxon>Pseudomonadati</taxon>
        <taxon>Spirochaetota</taxon>
        <taxon>Spirochaetia</taxon>
        <taxon>Spirochaetales</taxon>
        <taxon>Breznakiellaceae</taxon>
        <taxon>Leadbettera</taxon>
    </lineage>
</organism>
<feature type="repeat" description="TPR" evidence="1">
    <location>
        <begin position="97"/>
        <end position="130"/>
    </location>
</feature>
<evidence type="ECO:0000256" key="1">
    <source>
        <dbReference type="PROSITE-ProRule" id="PRU00339"/>
    </source>
</evidence>
<dbReference type="eggNOG" id="ENOG5032PBK">
    <property type="taxonomic scope" value="Bacteria"/>
</dbReference>
<reference evidence="2 3" key="2">
    <citation type="journal article" date="2011" name="ISME J.">
        <title>RNA-seq reveals cooperative metabolic interactions between two termite-gut spirochete species in co-culture.</title>
        <authorList>
            <person name="Rosenthal A.Z."/>
            <person name="Matson E.G."/>
            <person name="Eldar A."/>
            <person name="Leadbetter J.R."/>
        </authorList>
    </citation>
    <scope>NUCLEOTIDE SEQUENCE [LARGE SCALE GENOMIC DNA]</scope>
    <source>
        <strain evidence="3">ATCC BAA-888 / DSM 13862 / ZAS-9</strain>
    </source>
</reference>
<dbReference type="Pfam" id="PF13432">
    <property type="entry name" value="TPR_16"/>
    <property type="match status" value="1"/>
</dbReference>
<reference evidence="3" key="1">
    <citation type="submission" date="2009-12" db="EMBL/GenBank/DDBJ databases">
        <title>Complete sequence of Treponema azotonutricium strain ZAS-9.</title>
        <authorList>
            <person name="Tetu S.G."/>
            <person name="Matson E."/>
            <person name="Ren Q."/>
            <person name="Seshadri R."/>
            <person name="Elbourne L."/>
            <person name="Hassan K.A."/>
            <person name="Durkin A."/>
            <person name="Radune D."/>
            <person name="Mohamoud Y."/>
            <person name="Shay R."/>
            <person name="Jin S."/>
            <person name="Zhang X."/>
            <person name="Lucey K."/>
            <person name="Ballor N.R."/>
            <person name="Ottesen E."/>
            <person name="Rosenthal R."/>
            <person name="Allen A."/>
            <person name="Leadbetter J.R."/>
            <person name="Paulsen I.T."/>
        </authorList>
    </citation>
    <scope>NUCLEOTIDE SEQUENCE [LARGE SCALE GENOMIC DNA]</scope>
    <source>
        <strain evidence="3">ATCC BAA-888 / DSM 13862 / ZAS-9</strain>
    </source>
</reference>
<keyword evidence="1" id="KW-0802">TPR repeat</keyword>
<dbReference type="Proteomes" id="UP000009222">
    <property type="component" value="Chromosome"/>
</dbReference>
<accession>F5Y6M8</accession>
<name>F5Y6M8_LEAAZ</name>
<dbReference type="RefSeq" id="WP_015710752.1">
    <property type="nucleotide sequence ID" value="NC_015577.1"/>
</dbReference>
<dbReference type="InterPro" id="IPR019734">
    <property type="entry name" value="TPR_rpt"/>
</dbReference>
<dbReference type="InterPro" id="IPR011990">
    <property type="entry name" value="TPR-like_helical_dom_sf"/>
</dbReference>
<evidence type="ECO:0000313" key="2">
    <source>
        <dbReference type="EMBL" id="AEF81839.1"/>
    </source>
</evidence>
<evidence type="ECO:0000313" key="3">
    <source>
        <dbReference type="Proteomes" id="UP000009222"/>
    </source>
</evidence>